<evidence type="ECO:0000313" key="3">
    <source>
        <dbReference type="EMBL" id="SEU28432.1"/>
    </source>
</evidence>
<dbReference type="Pfam" id="PF03793">
    <property type="entry name" value="PASTA"/>
    <property type="match status" value="1"/>
</dbReference>
<feature type="region of interest" description="Disordered" evidence="1">
    <location>
        <begin position="1"/>
        <end position="63"/>
    </location>
</feature>
<evidence type="ECO:0000256" key="1">
    <source>
        <dbReference type="SAM" id="MobiDB-lite"/>
    </source>
</evidence>
<proteinExistence type="predicted"/>
<dbReference type="Gene3D" id="3.30.10.20">
    <property type="match status" value="1"/>
</dbReference>
<feature type="compositionally biased region" description="Low complexity" evidence="1">
    <location>
        <begin position="33"/>
        <end position="44"/>
    </location>
</feature>
<organism evidence="3 4">
    <name type="scientific">Nonomuraea wenchangensis</name>
    <dbReference type="NCBI Taxonomy" id="568860"/>
    <lineage>
        <taxon>Bacteria</taxon>
        <taxon>Bacillati</taxon>
        <taxon>Actinomycetota</taxon>
        <taxon>Actinomycetes</taxon>
        <taxon>Streptosporangiales</taxon>
        <taxon>Streptosporangiaceae</taxon>
        <taxon>Nonomuraea</taxon>
    </lineage>
</organism>
<evidence type="ECO:0000313" key="4">
    <source>
        <dbReference type="Proteomes" id="UP000199361"/>
    </source>
</evidence>
<dbReference type="PROSITE" id="PS51178">
    <property type="entry name" value="PASTA"/>
    <property type="match status" value="1"/>
</dbReference>
<name>A0A1I0KS97_9ACTN</name>
<dbReference type="RefSeq" id="WP_218155946.1">
    <property type="nucleotide sequence ID" value="NZ_FOHX01000009.1"/>
</dbReference>
<dbReference type="STRING" id="568860.SAMN05421811_109187"/>
<keyword evidence="4" id="KW-1185">Reference proteome</keyword>
<gene>
    <name evidence="3" type="ORF">SAMN05421811_109187</name>
</gene>
<sequence length="133" mass="14193">MVAVGDLATRPEQHPACSTASEAHTASAPPPAVVTVTATPTSSPDEATPSAGKPSVRTPERKRLPDVVGMNLQAAQDFLQAKGFYILDDQDATGQGRLQVFDRNWQVVRQDPAAGRRVPTDTLITLYAKKIGE</sequence>
<dbReference type="AlphaFoldDB" id="A0A1I0KS97"/>
<dbReference type="InterPro" id="IPR005543">
    <property type="entry name" value="PASTA_dom"/>
</dbReference>
<dbReference type="CDD" id="cd06577">
    <property type="entry name" value="PASTA_pknB"/>
    <property type="match status" value="1"/>
</dbReference>
<accession>A0A1I0KS97</accession>
<dbReference type="Proteomes" id="UP000199361">
    <property type="component" value="Unassembled WGS sequence"/>
</dbReference>
<dbReference type="EMBL" id="FOHX01000009">
    <property type="protein sequence ID" value="SEU28432.1"/>
    <property type="molecule type" value="Genomic_DNA"/>
</dbReference>
<protein>
    <submittedName>
        <fullName evidence="3">PASTA domain-containing protein</fullName>
    </submittedName>
</protein>
<reference evidence="3 4" key="1">
    <citation type="submission" date="2016-10" db="EMBL/GenBank/DDBJ databases">
        <authorList>
            <person name="de Groot N.N."/>
        </authorList>
    </citation>
    <scope>NUCLEOTIDE SEQUENCE [LARGE SCALE GENOMIC DNA]</scope>
    <source>
        <strain evidence="3 4">CGMCC 4.5598</strain>
    </source>
</reference>
<feature type="domain" description="PASTA" evidence="2">
    <location>
        <begin position="58"/>
        <end position="130"/>
    </location>
</feature>
<evidence type="ECO:0000259" key="2">
    <source>
        <dbReference type="PROSITE" id="PS51178"/>
    </source>
</evidence>
<dbReference type="SMART" id="SM00740">
    <property type="entry name" value="PASTA"/>
    <property type="match status" value="1"/>
</dbReference>